<evidence type="ECO:0000256" key="4">
    <source>
        <dbReference type="ARBA" id="ARBA00022692"/>
    </source>
</evidence>
<dbReference type="InterPro" id="IPR012910">
    <property type="entry name" value="Plug_dom"/>
</dbReference>
<dbReference type="AlphaFoldDB" id="A0A4D7JMU6"/>
<keyword evidence="3 7" id="KW-1134">Transmembrane beta strand</keyword>
<name>A0A4D7JMU6_9BACT</name>
<dbReference type="InterPro" id="IPR008969">
    <property type="entry name" value="CarboxyPept-like_regulatory"/>
</dbReference>
<evidence type="ECO:0000256" key="2">
    <source>
        <dbReference type="ARBA" id="ARBA00022448"/>
    </source>
</evidence>
<keyword evidence="5 7" id="KW-0472">Membrane</keyword>
<gene>
    <name evidence="9" type="ORF">DCC35_20450</name>
</gene>
<dbReference type="SUPFAM" id="SSF56935">
    <property type="entry name" value="Porins"/>
    <property type="match status" value="1"/>
</dbReference>
<dbReference type="Proteomes" id="UP000298616">
    <property type="component" value="Chromosome"/>
</dbReference>
<evidence type="ECO:0000256" key="7">
    <source>
        <dbReference type="PROSITE-ProRule" id="PRU01360"/>
    </source>
</evidence>
<keyword evidence="6 7" id="KW-0998">Cell outer membrane</keyword>
<dbReference type="SUPFAM" id="SSF49464">
    <property type="entry name" value="Carboxypeptidase regulatory domain-like"/>
    <property type="match status" value="1"/>
</dbReference>
<evidence type="ECO:0000313" key="10">
    <source>
        <dbReference type="Proteomes" id="UP000298616"/>
    </source>
</evidence>
<evidence type="ECO:0000259" key="8">
    <source>
        <dbReference type="Pfam" id="PF07715"/>
    </source>
</evidence>
<comment type="similarity">
    <text evidence="7">Belongs to the TonB-dependent receptor family.</text>
</comment>
<evidence type="ECO:0000256" key="6">
    <source>
        <dbReference type="ARBA" id="ARBA00023237"/>
    </source>
</evidence>
<dbReference type="Pfam" id="PF07715">
    <property type="entry name" value="Plug"/>
    <property type="match status" value="1"/>
</dbReference>
<dbReference type="InterPro" id="IPR039426">
    <property type="entry name" value="TonB-dep_rcpt-like"/>
</dbReference>
<keyword evidence="4 7" id="KW-0812">Transmembrane</keyword>
<evidence type="ECO:0000256" key="3">
    <source>
        <dbReference type="ARBA" id="ARBA00022452"/>
    </source>
</evidence>
<dbReference type="PROSITE" id="PS52016">
    <property type="entry name" value="TONB_DEPENDENT_REC_3"/>
    <property type="match status" value="1"/>
</dbReference>
<dbReference type="EMBL" id="CP028923">
    <property type="protein sequence ID" value="QCK16931.1"/>
    <property type="molecule type" value="Genomic_DNA"/>
</dbReference>
<dbReference type="OrthoDB" id="1111684at2"/>
<dbReference type="GO" id="GO:0009279">
    <property type="term" value="C:cell outer membrane"/>
    <property type="evidence" value="ECO:0007669"/>
    <property type="project" value="UniProtKB-SubCell"/>
</dbReference>
<evidence type="ECO:0000256" key="5">
    <source>
        <dbReference type="ARBA" id="ARBA00023136"/>
    </source>
</evidence>
<dbReference type="Pfam" id="PF13715">
    <property type="entry name" value="CarbopepD_reg_2"/>
    <property type="match status" value="1"/>
</dbReference>
<dbReference type="Gene3D" id="2.170.130.10">
    <property type="entry name" value="TonB-dependent receptor, plug domain"/>
    <property type="match status" value="1"/>
</dbReference>
<reference evidence="9 10" key="1">
    <citation type="submission" date="2018-04" db="EMBL/GenBank/DDBJ databases">
        <title>Complete genome uncultured novel isolate.</title>
        <authorList>
            <person name="Merlino G."/>
        </authorList>
    </citation>
    <scope>NUCLEOTIDE SEQUENCE [LARGE SCALE GENOMIC DNA]</scope>
    <source>
        <strain evidence="10">R1DC9</strain>
    </source>
</reference>
<dbReference type="Gene3D" id="2.40.170.20">
    <property type="entry name" value="TonB-dependent receptor, beta-barrel domain"/>
    <property type="match status" value="1"/>
</dbReference>
<comment type="subcellular location">
    <subcellularLocation>
        <location evidence="1 7">Cell outer membrane</location>
        <topology evidence="1 7">Multi-pass membrane protein</topology>
    </subcellularLocation>
</comment>
<keyword evidence="2 7" id="KW-0813">Transport</keyword>
<protein>
    <recommendedName>
        <fullName evidence="8">TonB-dependent receptor plug domain-containing protein</fullName>
    </recommendedName>
</protein>
<accession>A0A4D7JMU6</accession>
<feature type="domain" description="TonB-dependent receptor plug" evidence="8">
    <location>
        <begin position="220"/>
        <end position="298"/>
    </location>
</feature>
<dbReference type="Gene3D" id="2.60.40.1120">
    <property type="entry name" value="Carboxypeptidase-like, regulatory domain"/>
    <property type="match status" value="1"/>
</dbReference>
<dbReference type="RefSeq" id="WP_137092524.1">
    <property type="nucleotide sequence ID" value="NZ_CP028923.1"/>
</dbReference>
<dbReference type="InterPro" id="IPR037066">
    <property type="entry name" value="Plug_dom_sf"/>
</dbReference>
<organism evidence="9 10">
    <name type="scientific">Mangrovivirga cuniculi</name>
    <dbReference type="NCBI Taxonomy" id="2715131"/>
    <lineage>
        <taxon>Bacteria</taxon>
        <taxon>Pseudomonadati</taxon>
        <taxon>Bacteroidota</taxon>
        <taxon>Cytophagia</taxon>
        <taxon>Cytophagales</taxon>
        <taxon>Mangrovivirgaceae</taxon>
        <taxon>Mangrovivirga</taxon>
    </lineage>
</organism>
<evidence type="ECO:0000313" key="9">
    <source>
        <dbReference type="EMBL" id="QCK16931.1"/>
    </source>
</evidence>
<proteinExistence type="inferred from homology"/>
<keyword evidence="10" id="KW-1185">Reference proteome</keyword>
<evidence type="ECO:0000256" key="1">
    <source>
        <dbReference type="ARBA" id="ARBA00004571"/>
    </source>
</evidence>
<dbReference type="KEGG" id="fpf:DCC35_20450"/>
<dbReference type="InterPro" id="IPR036942">
    <property type="entry name" value="Beta-barrel_TonB_sf"/>
</dbReference>
<sequence>MRVFFAICLLVTSICCVCGQSETSQVSEVKLETVLSDLQSIHQVRFSYIDSVITDKTIEPISYEGQRLQDIIWRLERVLTLNFIRVNENNIVIRPFADEDKVEVCGYLKDDLGEPVYNAFLKIKGQKKSTQSDKRGYFEFNEVHFGGEISIQHLGFAKTELSVKNIYQNECPEINLDDQVNKLPELVYSDFLVGGMSKVNNEIILKPDELGTLPGLIEPDILQSIQQLPGVNGPFETASGIYVRGTSPDMNLVKWNGIKTYNQSHFFGMLSAFNPYVIEEVLFVKNGVSPEYGDRISGVIDLKSDKEINDEFKGSAGLNMIYGDVNFNIPVIKNKLSATVSARRSFNDYLETFTYDSYSKRVFQNTKIGELPASTNQTSDNKFYFNDFTTGINYQVDNKNKITFNSLYTENDLQFQSDDQDVRYTDFLNTKNEGYNLEWLHKASGFELGIEGYYTGYLLNYQFKRQLTSVIESSFKNNSIDDQGINSFVKFNLNDNSELKAGYQFANTRVQYQFKNSGPGYNLILDQADETLNTHSLFGQYELKANKSSVSAGIRINHYTELNQTYFEPRIALEQSLANDFYFNATAEYRTQTVSQIRESVVSDLSLENQIWSMASTDGFPVIESYQFSTGFAYDNKGWLIDIEGYYREIDNITTLTFGFLNPTDNQFRLGSSSIRGSDVLIKKQIGQFRSWASYSYLFSENKFMGLNDDQPFPGNWNIEHTLKWTAYYKLRDWEFSLGWTWHTGKTFTNVTVEDDGAGPLLINYGSLNGRNLPVYHRLDFSIIYEFYTGKKNNLRYRVGASVLNLYDRENLLNREFRTTPGIDNQLIDNRIYGLGITPNLSFRVFW</sequence>